<keyword evidence="1" id="KW-0812">Transmembrane</keyword>
<dbReference type="RefSeq" id="XP_002949830.1">
    <property type="nucleotide sequence ID" value="XM_002949784.1"/>
</dbReference>
<name>D8TTV9_VOLCA</name>
<organism evidence="4">
    <name type="scientific">Volvox carteri f. nagariensis</name>
    <dbReference type="NCBI Taxonomy" id="3068"/>
    <lineage>
        <taxon>Eukaryota</taxon>
        <taxon>Viridiplantae</taxon>
        <taxon>Chlorophyta</taxon>
        <taxon>core chlorophytes</taxon>
        <taxon>Chlorophyceae</taxon>
        <taxon>CS clade</taxon>
        <taxon>Chlamydomonadales</taxon>
        <taxon>Volvocaceae</taxon>
        <taxon>Volvox</taxon>
    </lineage>
</organism>
<gene>
    <name evidence="3" type="ORF">VOLCADRAFT_59807</name>
</gene>
<dbReference type="InterPro" id="IPR004821">
    <property type="entry name" value="Cyt_trans-like"/>
</dbReference>
<dbReference type="OrthoDB" id="27911at2759"/>
<dbReference type="Pfam" id="PF01467">
    <property type="entry name" value="CTP_transf_like"/>
    <property type="match status" value="1"/>
</dbReference>
<dbReference type="FunCoup" id="D8TTV9">
    <property type="interactions" value="259"/>
</dbReference>
<keyword evidence="1" id="KW-0472">Membrane</keyword>
<feature type="domain" description="Cytidyltransferase-like" evidence="2">
    <location>
        <begin position="7"/>
        <end position="158"/>
    </location>
</feature>
<dbReference type="InParanoid" id="D8TTV9"/>
<dbReference type="GeneID" id="9616496"/>
<protein>
    <recommendedName>
        <fullName evidence="2">Cytidyltransferase-like domain-containing protein</fullName>
    </recommendedName>
</protein>
<sequence>RFRRVAVGGTFDRLHAGHELLLAVTALVAGGFVFVGVTADALLTNKSYKELLQPYDVRVRETVSYIEAVHPGIKVGAFSAANQVAQLDPHMEALVVSVETLPGAEAINAGRRARGFDPLTIIIVPVIGLRRDGGGGEGTTTAVPVTGFSSKLSSSGLRALEAAAASGGTGDEDEA</sequence>
<feature type="transmembrane region" description="Helical" evidence="1">
    <location>
        <begin position="20"/>
        <end position="43"/>
    </location>
</feature>
<evidence type="ECO:0000256" key="1">
    <source>
        <dbReference type="SAM" id="Phobius"/>
    </source>
</evidence>
<dbReference type="eggNOG" id="KOG3351">
    <property type="taxonomic scope" value="Eukaryota"/>
</dbReference>
<reference evidence="3 4" key="1">
    <citation type="journal article" date="2010" name="Science">
        <title>Genomic analysis of organismal complexity in the multicellular green alga Volvox carteri.</title>
        <authorList>
            <person name="Prochnik S.E."/>
            <person name="Umen J."/>
            <person name="Nedelcu A.M."/>
            <person name="Hallmann A."/>
            <person name="Miller S.M."/>
            <person name="Nishii I."/>
            <person name="Ferris P."/>
            <person name="Kuo A."/>
            <person name="Mitros T."/>
            <person name="Fritz-Laylin L.K."/>
            <person name="Hellsten U."/>
            <person name="Chapman J."/>
            <person name="Simakov O."/>
            <person name="Rensing S.A."/>
            <person name="Terry A."/>
            <person name="Pangilinan J."/>
            <person name="Kapitonov V."/>
            <person name="Jurka J."/>
            <person name="Salamov A."/>
            <person name="Shapiro H."/>
            <person name="Schmutz J."/>
            <person name="Grimwood J."/>
            <person name="Lindquist E."/>
            <person name="Lucas S."/>
            <person name="Grigoriev I.V."/>
            <person name="Schmitt R."/>
            <person name="Kirk D."/>
            <person name="Rokhsar D.S."/>
        </authorList>
    </citation>
    <scope>NUCLEOTIDE SEQUENCE [LARGE SCALE GENOMIC DNA]</scope>
    <source>
        <strain evidence="4">f. Nagariensis / Eve</strain>
    </source>
</reference>
<dbReference type="Gene3D" id="3.40.50.620">
    <property type="entry name" value="HUPs"/>
    <property type="match status" value="1"/>
</dbReference>
<dbReference type="GO" id="GO:0004140">
    <property type="term" value="F:dephospho-CoA kinase activity"/>
    <property type="evidence" value="ECO:0007669"/>
    <property type="project" value="TreeGrafter"/>
</dbReference>
<evidence type="ECO:0000313" key="3">
    <source>
        <dbReference type="EMBL" id="EFJ48933.1"/>
    </source>
</evidence>
<dbReference type="STRING" id="3068.D8TTV9"/>
<dbReference type="PANTHER" id="PTHR10695">
    <property type="entry name" value="DEPHOSPHO-COA KINASE-RELATED"/>
    <property type="match status" value="1"/>
</dbReference>
<evidence type="ECO:0000259" key="2">
    <source>
        <dbReference type="Pfam" id="PF01467"/>
    </source>
</evidence>
<dbReference type="EMBL" id="GL378337">
    <property type="protein sequence ID" value="EFJ48933.1"/>
    <property type="molecule type" value="Genomic_DNA"/>
</dbReference>
<proteinExistence type="predicted"/>
<dbReference type="AlphaFoldDB" id="D8TTV9"/>
<keyword evidence="1" id="KW-1133">Transmembrane helix</keyword>
<dbReference type="Proteomes" id="UP000001058">
    <property type="component" value="Unassembled WGS sequence"/>
</dbReference>
<evidence type="ECO:0000313" key="4">
    <source>
        <dbReference type="Proteomes" id="UP000001058"/>
    </source>
</evidence>
<accession>D8TTV9</accession>
<dbReference type="SUPFAM" id="SSF52374">
    <property type="entry name" value="Nucleotidylyl transferase"/>
    <property type="match status" value="1"/>
</dbReference>
<dbReference type="KEGG" id="vcn:VOLCADRAFT_59807"/>
<dbReference type="InterPro" id="IPR014729">
    <property type="entry name" value="Rossmann-like_a/b/a_fold"/>
</dbReference>
<keyword evidence="4" id="KW-1185">Reference proteome</keyword>
<dbReference type="GO" id="GO:0015937">
    <property type="term" value="P:coenzyme A biosynthetic process"/>
    <property type="evidence" value="ECO:0007669"/>
    <property type="project" value="TreeGrafter"/>
</dbReference>
<dbReference type="PANTHER" id="PTHR10695:SF46">
    <property type="entry name" value="BIFUNCTIONAL COENZYME A SYNTHASE-RELATED"/>
    <property type="match status" value="1"/>
</dbReference>
<feature type="non-terminal residue" evidence="3">
    <location>
        <position position="1"/>
    </location>
</feature>